<accession>M6D5K3</accession>
<name>M6D5K3_9LEPT</name>
<comment type="caution">
    <text evidence="5">The sequence shown here is derived from an EMBL/GenBank/DDBJ whole genome shotgun (WGS) entry which is preliminary data.</text>
</comment>
<dbReference type="EMBL" id="ANIK01000021">
    <property type="protein sequence ID" value="EMJ96498.1"/>
    <property type="molecule type" value="Genomic_DNA"/>
</dbReference>
<dbReference type="Pfam" id="PF00990">
    <property type="entry name" value="GGDEF"/>
    <property type="match status" value="1"/>
</dbReference>
<feature type="transmembrane region" description="Helical" evidence="3">
    <location>
        <begin position="368"/>
        <end position="387"/>
    </location>
</feature>
<dbReference type="AlphaFoldDB" id="M6D5K3"/>
<dbReference type="FunFam" id="3.30.70.270:FF:000001">
    <property type="entry name" value="Diguanylate cyclase domain protein"/>
    <property type="match status" value="1"/>
</dbReference>
<evidence type="ECO:0000313" key="5">
    <source>
        <dbReference type="EMBL" id="EMJ96498.1"/>
    </source>
</evidence>
<evidence type="ECO:0000259" key="4">
    <source>
        <dbReference type="PROSITE" id="PS50887"/>
    </source>
</evidence>
<feature type="domain" description="GGDEF" evidence="4">
    <location>
        <begin position="424"/>
        <end position="552"/>
    </location>
</feature>
<dbReference type="EC" id="2.7.7.65" evidence="1"/>
<keyword evidence="3" id="KW-0812">Transmembrane</keyword>
<evidence type="ECO:0000256" key="2">
    <source>
        <dbReference type="ARBA" id="ARBA00034247"/>
    </source>
</evidence>
<dbReference type="PANTHER" id="PTHR45138">
    <property type="entry name" value="REGULATORY COMPONENTS OF SENSORY TRANSDUCTION SYSTEM"/>
    <property type="match status" value="1"/>
</dbReference>
<dbReference type="InterPro" id="IPR029151">
    <property type="entry name" value="Sensor-like_sf"/>
</dbReference>
<organism evidence="5 6">
    <name type="scientific">Leptospira alstonii serovar Sichuan str. 79601</name>
    <dbReference type="NCBI Taxonomy" id="1218565"/>
    <lineage>
        <taxon>Bacteria</taxon>
        <taxon>Pseudomonadati</taxon>
        <taxon>Spirochaetota</taxon>
        <taxon>Spirochaetia</taxon>
        <taxon>Leptospirales</taxon>
        <taxon>Leptospiraceae</taxon>
        <taxon>Leptospira</taxon>
    </lineage>
</organism>
<reference evidence="5 6" key="1">
    <citation type="submission" date="2013-01" db="EMBL/GenBank/DDBJ databases">
        <authorList>
            <person name="Harkins D.M."/>
            <person name="Durkin A.S."/>
            <person name="Brinkac L.M."/>
            <person name="Haft D.H."/>
            <person name="Selengut J.D."/>
            <person name="Sanka R."/>
            <person name="DePew J."/>
            <person name="Purushe J."/>
            <person name="Galloway R.L."/>
            <person name="Vinetz J.M."/>
            <person name="Sutton G.G."/>
            <person name="Nierman W.C."/>
            <person name="Fouts D.E."/>
        </authorList>
    </citation>
    <scope>NUCLEOTIDE SEQUENCE [LARGE SCALE GENOMIC DNA]</scope>
    <source>
        <strain evidence="5 6">79601</strain>
    </source>
</reference>
<evidence type="ECO:0000256" key="1">
    <source>
        <dbReference type="ARBA" id="ARBA00012528"/>
    </source>
</evidence>
<sequence length="568" mass="64473">MIKKKLDFFFDVVRVIVPLERSYRSDNIEVIKLQLKTLNTQVENVRIKKRIVFSLSAIILILMIVFLIYENLRMEKEIDRVVGMRARAMKDYIRRVGSQTRALGLSISDYLTFYEDAPANPNLIKKFKVYPNLNRFGIPHIGRENKDGADAGTLTAVGSISKVNPSLLKEIEAALSLRGQFESLTEKQSEVVWAYYLSEQKFLYITPKFKDENYYFTDDLYAGPFWTQANPLANPSGRQIVTDLYEDLAGKGLMITVSEPVYVKGKFIGVASIDIGLDAMRRILESGDCIGKSMLVDENGKIVAKSGTFGLNDRLPYSVFSGIMTPKESFFFEEGSFWIGIKIKDEEIWLVHEIQILEYIIYTIKTLLPFWLLVFTFCIVLILYVKLRSSMNQVSKLIHTDPLTGIWNRRGFLKLTQRSLAVGNHWTILMVDIDHFKQVNDKFGHDVGDKTLVKVAQVISRSIRQTDAVCRWGGEEFAIFLFGASQETSANIAEVLRKEVENQVRLDDGNPVTLSIGIAQGRLNLEEAFANADQALYRAKASGRNRVCTYDPNACSDSSLKNSIMPEF</sequence>
<dbReference type="InterPro" id="IPR043128">
    <property type="entry name" value="Rev_trsase/Diguanyl_cyclase"/>
</dbReference>
<proteinExistence type="predicted"/>
<keyword evidence="3" id="KW-1133">Transmembrane helix</keyword>
<dbReference type="SUPFAM" id="SSF103190">
    <property type="entry name" value="Sensory domain-like"/>
    <property type="match status" value="1"/>
</dbReference>
<feature type="transmembrane region" description="Helical" evidence="3">
    <location>
        <begin position="51"/>
        <end position="69"/>
    </location>
</feature>
<dbReference type="InterPro" id="IPR000160">
    <property type="entry name" value="GGDEF_dom"/>
</dbReference>
<dbReference type="PROSITE" id="PS50887">
    <property type="entry name" value="GGDEF"/>
    <property type="match status" value="1"/>
</dbReference>
<dbReference type="GO" id="GO:0043709">
    <property type="term" value="P:cell adhesion involved in single-species biofilm formation"/>
    <property type="evidence" value="ECO:0007669"/>
    <property type="project" value="TreeGrafter"/>
</dbReference>
<dbReference type="PATRIC" id="fig|1218565.3.peg.1127"/>
<dbReference type="Proteomes" id="UP000011988">
    <property type="component" value="Unassembled WGS sequence"/>
</dbReference>
<dbReference type="GO" id="GO:1902201">
    <property type="term" value="P:negative regulation of bacterial-type flagellum-dependent cell motility"/>
    <property type="evidence" value="ECO:0007669"/>
    <property type="project" value="TreeGrafter"/>
</dbReference>
<dbReference type="Gene3D" id="3.30.450.20">
    <property type="entry name" value="PAS domain"/>
    <property type="match status" value="1"/>
</dbReference>
<dbReference type="GO" id="GO:0052621">
    <property type="term" value="F:diguanylate cyclase activity"/>
    <property type="evidence" value="ECO:0007669"/>
    <property type="project" value="UniProtKB-EC"/>
</dbReference>
<dbReference type="Gene3D" id="3.30.70.270">
    <property type="match status" value="1"/>
</dbReference>
<dbReference type="Pfam" id="PF22673">
    <property type="entry name" value="MCP-like_PDC_1"/>
    <property type="match status" value="1"/>
</dbReference>
<protein>
    <recommendedName>
        <fullName evidence="1">diguanylate cyclase</fullName>
        <ecNumber evidence="1">2.7.7.65</ecNumber>
    </recommendedName>
</protein>
<dbReference type="SMART" id="SM00267">
    <property type="entry name" value="GGDEF"/>
    <property type="match status" value="1"/>
</dbReference>
<dbReference type="CDD" id="cd01949">
    <property type="entry name" value="GGDEF"/>
    <property type="match status" value="1"/>
</dbReference>
<evidence type="ECO:0000313" key="6">
    <source>
        <dbReference type="Proteomes" id="UP000011988"/>
    </source>
</evidence>
<gene>
    <name evidence="5" type="ORF">LEP1GSC194_2083</name>
</gene>
<dbReference type="InterPro" id="IPR050469">
    <property type="entry name" value="Diguanylate_Cyclase"/>
</dbReference>
<dbReference type="GO" id="GO:0005886">
    <property type="term" value="C:plasma membrane"/>
    <property type="evidence" value="ECO:0007669"/>
    <property type="project" value="TreeGrafter"/>
</dbReference>
<dbReference type="NCBIfam" id="TIGR00254">
    <property type="entry name" value="GGDEF"/>
    <property type="match status" value="1"/>
</dbReference>
<evidence type="ECO:0000256" key="3">
    <source>
        <dbReference type="SAM" id="Phobius"/>
    </source>
</evidence>
<dbReference type="InterPro" id="IPR029787">
    <property type="entry name" value="Nucleotide_cyclase"/>
</dbReference>
<comment type="catalytic activity">
    <reaction evidence="2">
        <text>2 GTP = 3',3'-c-di-GMP + 2 diphosphate</text>
        <dbReference type="Rhea" id="RHEA:24898"/>
        <dbReference type="ChEBI" id="CHEBI:33019"/>
        <dbReference type="ChEBI" id="CHEBI:37565"/>
        <dbReference type="ChEBI" id="CHEBI:58805"/>
        <dbReference type="EC" id="2.7.7.65"/>
    </reaction>
</comment>
<dbReference type="PANTHER" id="PTHR45138:SF9">
    <property type="entry name" value="DIGUANYLATE CYCLASE DGCM-RELATED"/>
    <property type="match status" value="1"/>
</dbReference>
<dbReference type="SUPFAM" id="SSF55073">
    <property type="entry name" value="Nucleotide cyclase"/>
    <property type="match status" value="1"/>
</dbReference>
<keyword evidence="3" id="KW-0472">Membrane</keyword>